<evidence type="ECO:0000313" key="2">
    <source>
        <dbReference type="WBParaSite" id="nRc.2.0.1.t16838-RA"/>
    </source>
</evidence>
<dbReference type="WBParaSite" id="nRc.2.0.1.t16838-RA">
    <property type="protein sequence ID" value="nRc.2.0.1.t16838-RA"/>
    <property type="gene ID" value="nRc.2.0.1.g16838"/>
</dbReference>
<dbReference type="AlphaFoldDB" id="A0A915IRK9"/>
<sequence length="77" mass="8809">MIDAALRVTANVTLLEIRKSIILKWVRKSRLKSTSLYHGKEITEQRQQAVRRGGKTFQSTRNLLSLAKDISKETKVV</sequence>
<organism evidence="1 2">
    <name type="scientific">Romanomermis culicivorax</name>
    <name type="common">Nematode worm</name>
    <dbReference type="NCBI Taxonomy" id="13658"/>
    <lineage>
        <taxon>Eukaryota</taxon>
        <taxon>Metazoa</taxon>
        <taxon>Ecdysozoa</taxon>
        <taxon>Nematoda</taxon>
        <taxon>Enoplea</taxon>
        <taxon>Dorylaimia</taxon>
        <taxon>Mermithida</taxon>
        <taxon>Mermithoidea</taxon>
        <taxon>Mermithidae</taxon>
        <taxon>Romanomermis</taxon>
    </lineage>
</organism>
<keyword evidence="1" id="KW-1185">Reference proteome</keyword>
<evidence type="ECO:0000313" key="1">
    <source>
        <dbReference type="Proteomes" id="UP000887565"/>
    </source>
</evidence>
<accession>A0A915IRK9</accession>
<reference evidence="2" key="1">
    <citation type="submission" date="2022-11" db="UniProtKB">
        <authorList>
            <consortium name="WormBaseParasite"/>
        </authorList>
    </citation>
    <scope>IDENTIFICATION</scope>
</reference>
<protein>
    <submittedName>
        <fullName evidence="2">Uncharacterized protein</fullName>
    </submittedName>
</protein>
<dbReference type="Proteomes" id="UP000887565">
    <property type="component" value="Unplaced"/>
</dbReference>
<proteinExistence type="predicted"/>
<name>A0A915IRK9_ROMCU</name>